<comment type="caution">
    <text evidence="2">The sequence shown here is derived from an EMBL/GenBank/DDBJ whole genome shotgun (WGS) entry which is preliminary data.</text>
</comment>
<keyword evidence="3" id="KW-1185">Reference proteome</keyword>
<evidence type="ECO:0000313" key="3">
    <source>
        <dbReference type="Proteomes" id="UP000075714"/>
    </source>
</evidence>
<protein>
    <submittedName>
        <fullName evidence="2">Uncharacterized protein</fullName>
    </submittedName>
</protein>
<sequence>MEKVCGAYNTSSTCTANTAQKCQWDSATQTCGVSNSIIDQQWLRGKVYCPNSLADYMITCSAISSQSSCNANSNCLWQTVVSSGSLVGQFLDTAAIWTGSSITSSTGKCVPKWSNDTSTVSSLIGKVFNASLSSMISGISSSSGAAAYMGPLFTDLYGSCTGVDSFKNLLLACGPRTNKTACEALSGCAWTPKAGSNVNVTLNGTCDIADTFATSLVLNATDPWVSAMNTATSQCATMASSATCTGLATIAVDTAKYTTTFGTITLDFPTFMPGAATAAGVPALLLSVLAAVGVWALLL</sequence>
<reference evidence="3" key="1">
    <citation type="journal article" date="2016" name="Nat. Commun.">
        <title>The Gonium pectorale genome demonstrates co-option of cell cycle regulation during the evolution of multicellularity.</title>
        <authorList>
            <person name="Hanschen E.R."/>
            <person name="Marriage T.N."/>
            <person name="Ferris P.J."/>
            <person name="Hamaji T."/>
            <person name="Toyoda A."/>
            <person name="Fujiyama A."/>
            <person name="Neme R."/>
            <person name="Noguchi H."/>
            <person name="Minakuchi Y."/>
            <person name="Suzuki M."/>
            <person name="Kawai-Toyooka H."/>
            <person name="Smith D.R."/>
            <person name="Sparks H."/>
            <person name="Anderson J."/>
            <person name="Bakaric R."/>
            <person name="Luria V."/>
            <person name="Karger A."/>
            <person name="Kirschner M.W."/>
            <person name="Durand P.M."/>
            <person name="Michod R.E."/>
            <person name="Nozaki H."/>
            <person name="Olson B.J."/>
        </authorList>
    </citation>
    <scope>NUCLEOTIDE SEQUENCE [LARGE SCALE GENOMIC DNA]</scope>
    <source>
        <strain evidence="3">NIES-2863</strain>
    </source>
</reference>
<proteinExistence type="predicted"/>
<dbReference type="EMBL" id="LSYV01000019">
    <property type="protein sequence ID" value="KXZ50087.1"/>
    <property type="molecule type" value="Genomic_DNA"/>
</dbReference>
<gene>
    <name evidence="2" type="ORF">GPECTOR_18g64</name>
</gene>
<organism evidence="2 3">
    <name type="scientific">Gonium pectorale</name>
    <name type="common">Green alga</name>
    <dbReference type="NCBI Taxonomy" id="33097"/>
    <lineage>
        <taxon>Eukaryota</taxon>
        <taxon>Viridiplantae</taxon>
        <taxon>Chlorophyta</taxon>
        <taxon>core chlorophytes</taxon>
        <taxon>Chlorophyceae</taxon>
        <taxon>CS clade</taxon>
        <taxon>Chlamydomonadales</taxon>
        <taxon>Volvocaceae</taxon>
        <taxon>Gonium</taxon>
    </lineage>
</organism>
<evidence type="ECO:0000256" key="1">
    <source>
        <dbReference type="SAM" id="Phobius"/>
    </source>
</evidence>
<keyword evidence="1" id="KW-1133">Transmembrane helix</keyword>
<keyword evidence="1" id="KW-0472">Membrane</keyword>
<keyword evidence="1" id="KW-0812">Transmembrane</keyword>
<dbReference type="Proteomes" id="UP000075714">
    <property type="component" value="Unassembled WGS sequence"/>
</dbReference>
<dbReference type="AlphaFoldDB" id="A0A150GJZ4"/>
<accession>A0A150GJZ4</accession>
<evidence type="ECO:0000313" key="2">
    <source>
        <dbReference type="EMBL" id="KXZ50087.1"/>
    </source>
</evidence>
<dbReference type="OrthoDB" id="545260at2759"/>
<name>A0A150GJZ4_GONPE</name>
<feature type="transmembrane region" description="Helical" evidence="1">
    <location>
        <begin position="279"/>
        <end position="298"/>
    </location>
</feature>